<feature type="transmembrane region" description="Helical" evidence="1">
    <location>
        <begin position="268"/>
        <end position="286"/>
    </location>
</feature>
<proteinExistence type="predicted"/>
<evidence type="ECO:0000313" key="4">
    <source>
        <dbReference type="Proteomes" id="UP000249185"/>
    </source>
</evidence>
<feature type="transmembrane region" description="Helical" evidence="1">
    <location>
        <begin position="80"/>
        <end position="100"/>
    </location>
</feature>
<dbReference type="InterPro" id="IPR000620">
    <property type="entry name" value="EamA_dom"/>
</dbReference>
<evidence type="ECO:0000256" key="1">
    <source>
        <dbReference type="SAM" id="Phobius"/>
    </source>
</evidence>
<dbReference type="Proteomes" id="UP000249185">
    <property type="component" value="Unassembled WGS sequence"/>
</dbReference>
<name>A0A2W5NGD7_RHOSU</name>
<gene>
    <name evidence="3" type="ORF">DI556_02680</name>
</gene>
<feature type="domain" description="EamA" evidence="2">
    <location>
        <begin position="16"/>
        <end position="146"/>
    </location>
</feature>
<comment type="caution">
    <text evidence="3">The sequence shown here is derived from an EMBL/GenBank/DDBJ whole genome shotgun (WGS) entry which is preliminary data.</text>
</comment>
<feature type="transmembrane region" description="Helical" evidence="1">
    <location>
        <begin position="215"/>
        <end position="233"/>
    </location>
</feature>
<dbReference type="InterPro" id="IPR037185">
    <property type="entry name" value="EmrE-like"/>
</dbReference>
<evidence type="ECO:0000259" key="2">
    <source>
        <dbReference type="Pfam" id="PF00892"/>
    </source>
</evidence>
<dbReference type="EMBL" id="QFPW01000001">
    <property type="protein sequence ID" value="PZQ52572.1"/>
    <property type="molecule type" value="Genomic_DNA"/>
</dbReference>
<sequence>MHAAIAEPRADNRLHGILLVGAATLMWSTAGLFTRGIDLDLWTLVGWRSLFACLTLLAYAAHRDGRAAFDLGRRLGWRGLVYVPAAAVSMLGYIAALRLTTVANVMTIYATMPFVCAGIAWLLMRERVTRDVVIASGVAFAGVVFMAGSATAPGDVAGNALALLMTAAFAGTVVMARHWRGFDVTLGTACAAGLCALVCGLLAERGVPSPAELGLLFLFSLCTQSLSYLLFLAGGRQIPGAESGLIALLDVVLAPLWVWIAFAETPGTPALVGGALTLSAVTWYMARQLARRPRGDR</sequence>
<accession>A0A2W5NGD7</accession>
<feature type="transmembrane region" description="Helical" evidence="1">
    <location>
        <begin position="156"/>
        <end position="175"/>
    </location>
</feature>
<protein>
    <submittedName>
        <fullName evidence="3">EamA/RhaT family transporter</fullName>
    </submittedName>
</protein>
<dbReference type="PANTHER" id="PTHR22911:SF135">
    <property type="entry name" value="BLR4310 PROTEIN"/>
    <property type="match status" value="1"/>
</dbReference>
<keyword evidence="1" id="KW-0812">Transmembrane</keyword>
<keyword evidence="1" id="KW-0472">Membrane</keyword>
<keyword evidence="1" id="KW-1133">Transmembrane helix</keyword>
<dbReference type="PANTHER" id="PTHR22911">
    <property type="entry name" value="ACYL-MALONYL CONDENSING ENZYME-RELATED"/>
    <property type="match status" value="1"/>
</dbReference>
<feature type="transmembrane region" description="Helical" evidence="1">
    <location>
        <begin position="39"/>
        <end position="59"/>
    </location>
</feature>
<feature type="transmembrane region" description="Helical" evidence="1">
    <location>
        <begin position="12"/>
        <end position="33"/>
    </location>
</feature>
<feature type="transmembrane region" description="Helical" evidence="1">
    <location>
        <begin position="106"/>
        <end position="124"/>
    </location>
</feature>
<dbReference type="AlphaFoldDB" id="A0A2W5NGD7"/>
<feature type="transmembrane region" description="Helical" evidence="1">
    <location>
        <begin position="131"/>
        <end position="150"/>
    </location>
</feature>
<dbReference type="GO" id="GO:0016020">
    <property type="term" value="C:membrane"/>
    <property type="evidence" value="ECO:0007669"/>
    <property type="project" value="InterPro"/>
</dbReference>
<reference evidence="3 4" key="1">
    <citation type="submission" date="2017-08" db="EMBL/GenBank/DDBJ databases">
        <title>Infants hospitalized years apart are colonized by the same room-sourced microbial strains.</title>
        <authorList>
            <person name="Brooks B."/>
            <person name="Olm M.R."/>
            <person name="Firek B.A."/>
            <person name="Baker R."/>
            <person name="Thomas B.C."/>
            <person name="Morowitz M.J."/>
            <person name="Banfield J.F."/>
        </authorList>
    </citation>
    <scope>NUCLEOTIDE SEQUENCE [LARGE SCALE GENOMIC DNA]</scope>
    <source>
        <strain evidence="3">S2_005_002_R2_34</strain>
    </source>
</reference>
<dbReference type="SUPFAM" id="SSF103481">
    <property type="entry name" value="Multidrug resistance efflux transporter EmrE"/>
    <property type="match status" value="2"/>
</dbReference>
<feature type="transmembrane region" description="Helical" evidence="1">
    <location>
        <begin position="182"/>
        <end position="203"/>
    </location>
</feature>
<evidence type="ECO:0000313" key="3">
    <source>
        <dbReference type="EMBL" id="PZQ52572.1"/>
    </source>
</evidence>
<dbReference type="Pfam" id="PF00892">
    <property type="entry name" value="EamA"/>
    <property type="match status" value="1"/>
</dbReference>
<organism evidence="3 4">
    <name type="scientific">Rhodovulum sulfidophilum</name>
    <name type="common">Rhodobacter sulfidophilus</name>
    <dbReference type="NCBI Taxonomy" id="35806"/>
    <lineage>
        <taxon>Bacteria</taxon>
        <taxon>Pseudomonadati</taxon>
        <taxon>Pseudomonadota</taxon>
        <taxon>Alphaproteobacteria</taxon>
        <taxon>Rhodobacterales</taxon>
        <taxon>Paracoccaceae</taxon>
        <taxon>Rhodovulum</taxon>
    </lineage>
</organism>
<feature type="transmembrane region" description="Helical" evidence="1">
    <location>
        <begin position="245"/>
        <end position="262"/>
    </location>
</feature>